<gene>
    <name evidence="3" type="ORF">CTEN210_06860</name>
</gene>
<protein>
    <recommendedName>
        <fullName evidence="5">Heat shock factor-binding protein 1</fullName>
    </recommendedName>
</protein>
<dbReference type="InterPro" id="IPR009643">
    <property type="entry name" value="HS1-bd"/>
</dbReference>
<evidence type="ECO:0000313" key="4">
    <source>
        <dbReference type="Proteomes" id="UP001054902"/>
    </source>
</evidence>
<dbReference type="Gene3D" id="1.20.5.430">
    <property type="match status" value="1"/>
</dbReference>
<accession>A0AAD3CTK6</accession>
<dbReference type="GO" id="GO:0005829">
    <property type="term" value="C:cytosol"/>
    <property type="evidence" value="ECO:0007669"/>
    <property type="project" value="TreeGrafter"/>
</dbReference>
<dbReference type="EMBL" id="BLLK01000038">
    <property type="protein sequence ID" value="GFH50384.1"/>
    <property type="molecule type" value="Genomic_DNA"/>
</dbReference>
<evidence type="ECO:0008006" key="5">
    <source>
        <dbReference type="Google" id="ProtNLM"/>
    </source>
</evidence>
<sequence>MKIQKTSSSTSSKSSSSHHAGNLKSSSTESNQSNHFETNFDSFDGAPPAVDHQEEEEEIDLNIFVSDLLDQMTSRFDTVSKSILNRIDAMGDRIDDLEKNINELVLTGEGKVSTGGSASGGAIGLDAQGGAA</sequence>
<feature type="region of interest" description="Disordered" evidence="2">
    <location>
        <begin position="1"/>
        <end position="56"/>
    </location>
</feature>
<evidence type="ECO:0000313" key="3">
    <source>
        <dbReference type="EMBL" id="GFH50384.1"/>
    </source>
</evidence>
<dbReference type="PANTHER" id="PTHR19424:SF0">
    <property type="entry name" value="HEAT SHOCK FACTOR BINDING PROTEIN 1"/>
    <property type="match status" value="1"/>
</dbReference>
<reference evidence="3 4" key="1">
    <citation type="journal article" date="2021" name="Sci. Rep.">
        <title>The genome of the diatom Chaetoceros tenuissimus carries an ancient integrated fragment of an extant virus.</title>
        <authorList>
            <person name="Hongo Y."/>
            <person name="Kimura K."/>
            <person name="Takaki Y."/>
            <person name="Yoshida Y."/>
            <person name="Baba S."/>
            <person name="Kobayashi G."/>
            <person name="Nagasaki K."/>
            <person name="Hano T."/>
            <person name="Tomaru Y."/>
        </authorList>
    </citation>
    <scope>NUCLEOTIDE SEQUENCE [LARGE SCALE GENOMIC DNA]</scope>
    <source>
        <strain evidence="3 4">NIES-3715</strain>
    </source>
</reference>
<dbReference type="GO" id="GO:0070370">
    <property type="term" value="P:cellular heat acclimation"/>
    <property type="evidence" value="ECO:0007669"/>
    <property type="project" value="TreeGrafter"/>
</dbReference>
<dbReference type="GO" id="GO:0003714">
    <property type="term" value="F:transcription corepressor activity"/>
    <property type="evidence" value="ECO:0007669"/>
    <property type="project" value="InterPro"/>
</dbReference>
<evidence type="ECO:0000256" key="1">
    <source>
        <dbReference type="ARBA" id="ARBA00006349"/>
    </source>
</evidence>
<dbReference type="GO" id="GO:0005634">
    <property type="term" value="C:nucleus"/>
    <property type="evidence" value="ECO:0007669"/>
    <property type="project" value="TreeGrafter"/>
</dbReference>
<proteinExistence type="inferred from homology"/>
<evidence type="ECO:0000256" key="2">
    <source>
        <dbReference type="SAM" id="MobiDB-lite"/>
    </source>
</evidence>
<keyword evidence="4" id="KW-1185">Reference proteome</keyword>
<dbReference type="AlphaFoldDB" id="A0AAD3CTK6"/>
<dbReference type="PANTHER" id="PTHR19424">
    <property type="entry name" value="HEAT SHOCK FACTOR BINDING PROTEIN 1"/>
    <property type="match status" value="1"/>
</dbReference>
<organism evidence="3 4">
    <name type="scientific">Chaetoceros tenuissimus</name>
    <dbReference type="NCBI Taxonomy" id="426638"/>
    <lineage>
        <taxon>Eukaryota</taxon>
        <taxon>Sar</taxon>
        <taxon>Stramenopiles</taxon>
        <taxon>Ochrophyta</taxon>
        <taxon>Bacillariophyta</taxon>
        <taxon>Coscinodiscophyceae</taxon>
        <taxon>Chaetocerotophycidae</taxon>
        <taxon>Chaetocerotales</taxon>
        <taxon>Chaetocerotaceae</taxon>
        <taxon>Chaetoceros</taxon>
    </lineage>
</organism>
<name>A0AAD3CTK6_9STRA</name>
<comment type="similarity">
    <text evidence="1">Belongs to the HSBP1 family.</text>
</comment>
<feature type="compositionally biased region" description="Polar residues" evidence="2">
    <location>
        <begin position="23"/>
        <end position="41"/>
    </location>
</feature>
<dbReference type="Proteomes" id="UP001054902">
    <property type="component" value="Unassembled WGS sequence"/>
</dbReference>
<comment type="caution">
    <text evidence="3">The sequence shown here is derived from an EMBL/GenBank/DDBJ whole genome shotgun (WGS) entry which is preliminary data.</text>
</comment>
<dbReference type="Pfam" id="PF06825">
    <property type="entry name" value="HSBP1"/>
    <property type="match status" value="1"/>
</dbReference>
<feature type="compositionally biased region" description="Low complexity" evidence="2">
    <location>
        <begin position="1"/>
        <end position="17"/>
    </location>
</feature>